<reference evidence="2" key="1">
    <citation type="submission" date="2016-12" db="EMBL/GenBank/DDBJ databases">
        <title>Draft Genome Sequences od Carboxydothermus pertinax and islandicus, Hydrogenogenic Carboxydotrophic Bacteria.</title>
        <authorList>
            <person name="Fukuyama Y."/>
            <person name="Ohmae K."/>
            <person name="Yoneda Y."/>
            <person name="Yoshida T."/>
            <person name="Sako Y."/>
        </authorList>
    </citation>
    <scope>NUCLEOTIDE SEQUENCE [LARGE SCALE GENOMIC DNA]</scope>
    <source>
        <strain evidence="2">SET</strain>
    </source>
</reference>
<proteinExistence type="predicted"/>
<evidence type="ECO:0000313" key="2">
    <source>
        <dbReference type="Proteomes" id="UP000187338"/>
    </source>
</evidence>
<dbReference type="InterPro" id="IPR026876">
    <property type="entry name" value="Fn3_assoc_repeat"/>
</dbReference>
<dbReference type="Proteomes" id="UP000187338">
    <property type="component" value="Unassembled WGS sequence"/>
</dbReference>
<dbReference type="RefSeq" id="WP_235837234.1">
    <property type="nucleotide sequence ID" value="NZ_BDJL01000019.1"/>
</dbReference>
<name>A0A1L8D0Z7_9THEO</name>
<accession>A0A1L8D0Z7</accession>
<sequence length="1038" mass="118323">MYMKTLYELCKPRESVFDETKRDDVLDLTDLVENRIDPYRFFEENFITQGMKTLFDTAFKRFHRKSATGVIKLTQAMGGGKTHNMIALGLLAKHPEFRVKILGESYKDSHLGQIKVVAFTGRESDAPYGIWGAIAEQLGKKEMFKDYYSPLQAPGQTAWINLLKGEPLLILLDELPPYLEYAEAIQIGNSNLAKVTTTALSNLFNALGKEELSNVCLVISDLRAAYEFGSELIQKTFKELENEINRSAINIEPVNTGSEEVYHILRKRLFKKLPSEDEINEIATAYKEAVFSARQMGLTNITPEEIYLGIKEAYPFHPSLKDLFARFKENPGFQQTRGLIRLMRIVVSQLYSGNNPKAAEKYLISASDFDLNDQQMRTAITQIKPSLANAIDHDIAAKGMAIAEIIAKERDNSGVEDVAKLILISSLADVPNAILGLTLSEIIGFLAAPDKDITKIKEGFDEFVLRAWYLFNDRDGKLFFQNTKNLIAELNSLVDSYDNESAKKELRTFLYEKFKPSIGDCYQKVLVFPAVDEIEVTADKVTLVLFEPYPGGIGLHPDLEKFYENLRYKNRIMFLSGAKSTMDKLLRAAKELKAINHIIKRMQDERVPESNPQYQKALEKKDKIQLAVLQAARETFVSLFYPTKNGLLKAEFLMEFQGNDYKGEDQIRRLLIEKQKFTEDTSSETFRRKCEERLFVQKEMRWADIKERAATNPIWQWHHPDALDALKDEMLRKGFWREHGGYIEKPPFPKEKTSVQIREIGRDENTREIILRITPLFGDKVYYEIGGKATVASHEVENLNEFRTTAVKLSFLCVDSTGNYEAGDPVEWVNKIELKYQEYSIGNDTAIKIVSIPPATIRYTTDGSNPKENGGLYEDKIIVPKDVNLVLVVAEADGIYSDVLTIRIQKSTESEVKVETAKPLTLNLKQRLQTSSIAETYAELEKFKRYQVKISDINLTIDLQNGNSSYADLVLSEKIWLTAENIETLIDSLRQNIANEAEVKNIILKIKKLSFPSGQAFLDWVKDKEISLTKFTQQEIEQ</sequence>
<evidence type="ECO:0000313" key="1">
    <source>
        <dbReference type="EMBL" id="GAV24832.1"/>
    </source>
</evidence>
<dbReference type="Pfam" id="PF13287">
    <property type="entry name" value="Fn3_assoc"/>
    <property type="match status" value="1"/>
</dbReference>
<gene>
    <name evidence="1" type="ORF">ciss_07650</name>
</gene>
<dbReference type="STRING" id="661089.ciss_07650"/>
<keyword evidence="2" id="KW-1185">Reference proteome</keyword>
<dbReference type="Pfam" id="PF04465">
    <property type="entry name" value="DUF499"/>
    <property type="match status" value="1"/>
</dbReference>
<keyword evidence="1" id="KW-0808">Transferase</keyword>
<comment type="caution">
    <text evidence="1">The sequence shown here is derived from an EMBL/GenBank/DDBJ whole genome shotgun (WGS) entry which is preliminary data.</text>
</comment>
<dbReference type="GO" id="GO:0016740">
    <property type="term" value="F:transferase activity"/>
    <property type="evidence" value="ECO:0007669"/>
    <property type="project" value="UniProtKB-KW"/>
</dbReference>
<dbReference type="InterPro" id="IPR007555">
    <property type="entry name" value="DUF499"/>
</dbReference>
<dbReference type="EMBL" id="BDJL01000019">
    <property type="protein sequence ID" value="GAV24832.1"/>
    <property type="molecule type" value="Genomic_DNA"/>
</dbReference>
<organism evidence="1 2">
    <name type="scientific">Carboxydothermus islandicus</name>
    <dbReference type="NCBI Taxonomy" id="661089"/>
    <lineage>
        <taxon>Bacteria</taxon>
        <taxon>Bacillati</taxon>
        <taxon>Bacillota</taxon>
        <taxon>Clostridia</taxon>
        <taxon>Thermoanaerobacterales</taxon>
        <taxon>Thermoanaerobacteraceae</taxon>
        <taxon>Carboxydothermus</taxon>
    </lineage>
</organism>
<protein>
    <submittedName>
        <fullName evidence="1">Glycosyl transferase</fullName>
    </submittedName>
</protein>
<dbReference type="AlphaFoldDB" id="A0A1L8D0Z7"/>